<proteinExistence type="predicted"/>
<name>A0A3M7SZ95_BRAPC</name>
<protein>
    <submittedName>
        <fullName evidence="1">Uncharacterized protein</fullName>
    </submittedName>
</protein>
<evidence type="ECO:0000313" key="1">
    <source>
        <dbReference type="EMBL" id="RNA40995.1"/>
    </source>
</evidence>
<dbReference type="AlphaFoldDB" id="A0A3M7SZ95"/>
<gene>
    <name evidence="1" type="ORF">BpHYR1_044518</name>
</gene>
<keyword evidence="2" id="KW-1185">Reference proteome</keyword>
<accession>A0A3M7SZ95</accession>
<dbReference type="EMBL" id="REGN01000564">
    <property type="protein sequence ID" value="RNA40995.1"/>
    <property type="molecule type" value="Genomic_DNA"/>
</dbReference>
<reference evidence="1 2" key="1">
    <citation type="journal article" date="2018" name="Sci. Rep.">
        <title>Genomic signatures of local adaptation to the degree of environmental predictability in rotifers.</title>
        <authorList>
            <person name="Franch-Gras L."/>
            <person name="Hahn C."/>
            <person name="Garcia-Roger E.M."/>
            <person name="Carmona M.J."/>
            <person name="Serra M."/>
            <person name="Gomez A."/>
        </authorList>
    </citation>
    <scope>NUCLEOTIDE SEQUENCE [LARGE SCALE GENOMIC DNA]</scope>
    <source>
        <strain evidence="1">HYR1</strain>
    </source>
</reference>
<evidence type="ECO:0000313" key="2">
    <source>
        <dbReference type="Proteomes" id="UP000276133"/>
    </source>
</evidence>
<organism evidence="1 2">
    <name type="scientific">Brachionus plicatilis</name>
    <name type="common">Marine rotifer</name>
    <name type="synonym">Brachionus muelleri</name>
    <dbReference type="NCBI Taxonomy" id="10195"/>
    <lineage>
        <taxon>Eukaryota</taxon>
        <taxon>Metazoa</taxon>
        <taxon>Spiralia</taxon>
        <taxon>Gnathifera</taxon>
        <taxon>Rotifera</taxon>
        <taxon>Eurotatoria</taxon>
        <taxon>Monogononta</taxon>
        <taxon>Pseudotrocha</taxon>
        <taxon>Ploima</taxon>
        <taxon>Brachionidae</taxon>
        <taxon>Brachionus</taxon>
    </lineage>
</organism>
<comment type="caution">
    <text evidence="1">The sequence shown here is derived from an EMBL/GenBank/DDBJ whole genome shotgun (WGS) entry which is preliminary data.</text>
</comment>
<sequence length="95" mass="10613">MNFDEKCEFLILFILIKLVKNHQLTFYFHAGTETLLPSARLTPVSHSLVHNAPIRSETSVLDIFSNRPLKKSLASLARHNAIVSTGGLVSAYYAK</sequence>
<dbReference type="Proteomes" id="UP000276133">
    <property type="component" value="Unassembled WGS sequence"/>
</dbReference>